<accession>A0A9P8LPC3</accession>
<sequence length="549" mass="60813">MLHLLQFTCFDSASSVQYDYASASATFTAQPLALQSDICRYLDGRFAVPTLTLGRTVFVASSIAFSATSPLVLRLECPTALCTAACALPLDADSCRACQQGRQWSCQEAALASIASIQFDFHAEQVQMVFSPGIYLVQSLDARSCLLGYTIHYFPEKIVFTGVPFLCQLQLSDAVRALMARKQCKPPIGSVPQDCPWVQLVVNGEVLNVAPYYEADLLGLTVVEVDCAHVLPAFQPKCEEVLGVANSNLESTVHFQLAVAAERNIGKTAAVDMPVASAIYFTGEALVEELEGDADCYQVISLSAFQDHVSVTFAANAGAVNCQQHVYDRALLQFQGVTTQFYKLSNEVPSLPEQDGSVILNTTNAENATEFGGNLTIALDGRRSAQYLYIQYIQNDIVTLEEYYKINNALTTYRNITLFVFDTQICISAQPLPWVVQITHDSMIMIHIGNYEFAWQQQLSNRDEQYCNSITKQESGAISNLLKQQDTISYVNIEQEYLPIFIINDARLTSIFWKQLVVMFIGQSSFAVLIFLIAHMRARNHSQPGQQTQ</sequence>
<name>A0A9P8LPC3_9EUKA</name>
<evidence type="ECO:0000313" key="2">
    <source>
        <dbReference type="EMBL" id="KAH0571885.1"/>
    </source>
</evidence>
<keyword evidence="1" id="KW-0472">Membrane</keyword>
<dbReference type="EMBL" id="AUWU02000006">
    <property type="protein sequence ID" value="KAH0571885.1"/>
    <property type="molecule type" value="Genomic_DNA"/>
</dbReference>
<dbReference type="AlphaFoldDB" id="A0A9P8LPC3"/>
<dbReference type="RefSeq" id="XP_067762658.1">
    <property type="nucleotide sequence ID" value="XM_067909902.1"/>
</dbReference>
<proteinExistence type="predicted"/>
<dbReference type="Proteomes" id="UP000018208">
    <property type="component" value="Unassembled WGS sequence"/>
</dbReference>
<feature type="transmembrane region" description="Helical" evidence="1">
    <location>
        <begin position="512"/>
        <end position="534"/>
    </location>
</feature>
<organism evidence="2 3">
    <name type="scientific">Spironucleus salmonicida</name>
    <dbReference type="NCBI Taxonomy" id="348837"/>
    <lineage>
        <taxon>Eukaryota</taxon>
        <taxon>Metamonada</taxon>
        <taxon>Diplomonadida</taxon>
        <taxon>Hexamitidae</taxon>
        <taxon>Hexamitinae</taxon>
        <taxon>Spironucleus</taxon>
    </lineage>
</organism>
<keyword evidence="3" id="KW-1185">Reference proteome</keyword>
<reference evidence="2 3" key="1">
    <citation type="journal article" date="2014" name="PLoS Genet.">
        <title>The Genome of Spironucleus salmonicida Highlights a Fish Pathogen Adapted to Fluctuating Environments.</title>
        <authorList>
            <person name="Xu F."/>
            <person name="Jerlstrom-Hultqvist J."/>
            <person name="Einarsson E."/>
            <person name="Astvaldsson A."/>
            <person name="Svard S.G."/>
            <person name="Andersson J.O."/>
        </authorList>
    </citation>
    <scope>NUCLEOTIDE SEQUENCE [LARGE SCALE GENOMIC DNA]</scope>
    <source>
        <strain evidence="2 3">ATCC 50377</strain>
    </source>
</reference>
<comment type="caution">
    <text evidence="2">The sequence shown here is derived from an EMBL/GenBank/DDBJ whole genome shotgun (WGS) entry which is preliminary data.</text>
</comment>
<protein>
    <submittedName>
        <fullName evidence="2">Uncharacterized protein</fullName>
    </submittedName>
</protein>
<keyword evidence="1" id="KW-1133">Transmembrane helix</keyword>
<dbReference type="KEGG" id="ssao:94300107"/>
<gene>
    <name evidence="2" type="ORF">SS50377_26084</name>
</gene>
<keyword evidence="1" id="KW-0812">Transmembrane</keyword>
<dbReference type="GeneID" id="94300107"/>
<evidence type="ECO:0000313" key="3">
    <source>
        <dbReference type="Proteomes" id="UP000018208"/>
    </source>
</evidence>
<evidence type="ECO:0000256" key="1">
    <source>
        <dbReference type="SAM" id="Phobius"/>
    </source>
</evidence>